<name>A0A640LPI4_BACAN</name>
<sequence length="39" mass="4193">MSMKNLSSLLNVKLFVSVVAETLWTGVSGIAVSAEYMSE</sequence>
<proteinExistence type="predicted"/>
<reference evidence="1" key="1">
    <citation type="submission" date="2019-12" db="EMBL/GenBank/DDBJ databases">
        <title>Epidemiological and comparative genomic analysis of Bacillus anthracis isolated from northern Vietnam.</title>
        <authorList>
            <person name="Hoang T.T.H."/>
            <person name="Dang D.A."/>
            <person name="Pham M.H."/>
            <person name="Luong M.H."/>
            <person name="Tran N.D."/>
            <person name="Nguyen T.H."/>
            <person name="Nguyen T.T."/>
            <person name="Inoue S."/>
            <person name="Morikawa S."/>
            <person name="Okutani A."/>
        </authorList>
    </citation>
    <scope>NUCLEOTIDE SEQUENCE</scope>
    <source>
        <strain evidence="1">TuanDB</strain>
    </source>
</reference>
<dbReference type="EMBL" id="BLET01000774">
    <property type="protein sequence ID" value="GEU03774.1"/>
    <property type="molecule type" value="Genomic_DNA"/>
</dbReference>
<evidence type="ECO:0000313" key="1">
    <source>
        <dbReference type="EMBL" id="GEU03774.1"/>
    </source>
</evidence>
<accession>A0A640LPI4</accession>
<gene>
    <name evidence="1" type="ORF">TuanDB_44320</name>
</gene>
<dbReference type="AlphaFoldDB" id="A0A640LPI4"/>
<organism evidence="1">
    <name type="scientific">Bacillus anthracis</name>
    <name type="common">anthrax bacterium</name>
    <dbReference type="NCBI Taxonomy" id="1392"/>
    <lineage>
        <taxon>Bacteria</taxon>
        <taxon>Bacillati</taxon>
        <taxon>Bacillota</taxon>
        <taxon>Bacilli</taxon>
        <taxon>Bacillales</taxon>
        <taxon>Bacillaceae</taxon>
        <taxon>Bacillus</taxon>
        <taxon>Bacillus cereus group</taxon>
    </lineage>
</organism>
<protein>
    <submittedName>
        <fullName evidence="1">Uncharacterized protein</fullName>
    </submittedName>
</protein>
<comment type="caution">
    <text evidence="1">The sequence shown here is derived from an EMBL/GenBank/DDBJ whole genome shotgun (WGS) entry which is preliminary data.</text>
</comment>